<proteinExistence type="inferred from homology"/>
<evidence type="ECO:0000259" key="8">
    <source>
        <dbReference type="Pfam" id="PF13742"/>
    </source>
</evidence>
<evidence type="ECO:0000256" key="6">
    <source>
        <dbReference type="RuleBase" id="RU004355"/>
    </source>
</evidence>
<comment type="catalytic activity">
    <reaction evidence="5 6">
        <text>Exonucleolytic cleavage in either 5'- to 3'- or 3'- to 5'-direction to yield nucleoside 5'-phosphates.</text>
        <dbReference type="EC" id="3.1.11.6"/>
    </reaction>
</comment>
<organism evidence="9 10">
    <name type="scientific">Natronospira bacteriovora</name>
    <dbReference type="NCBI Taxonomy" id="3069753"/>
    <lineage>
        <taxon>Bacteria</taxon>
        <taxon>Pseudomonadati</taxon>
        <taxon>Pseudomonadota</taxon>
        <taxon>Gammaproteobacteria</taxon>
        <taxon>Natronospirales</taxon>
        <taxon>Natronospiraceae</taxon>
        <taxon>Natronospira</taxon>
    </lineage>
</organism>
<evidence type="ECO:0000256" key="4">
    <source>
        <dbReference type="ARBA" id="ARBA00022839"/>
    </source>
</evidence>
<dbReference type="Proteomes" id="UP001239019">
    <property type="component" value="Unassembled WGS sequence"/>
</dbReference>
<evidence type="ECO:0000313" key="10">
    <source>
        <dbReference type="Proteomes" id="UP001239019"/>
    </source>
</evidence>
<dbReference type="PANTHER" id="PTHR30008">
    <property type="entry name" value="EXODEOXYRIBONUCLEASE 7 LARGE SUBUNIT"/>
    <property type="match status" value="1"/>
</dbReference>
<evidence type="ECO:0000256" key="3">
    <source>
        <dbReference type="ARBA" id="ARBA00022801"/>
    </source>
</evidence>
<dbReference type="NCBIfam" id="TIGR00237">
    <property type="entry name" value="xseA"/>
    <property type="match status" value="1"/>
</dbReference>
<keyword evidence="4 5" id="KW-0269">Exonuclease</keyword>
<dbReference type="Pfam" id="PF02601">
    <property type="entry name" value="Exonuc_VII_L"/>
    <property type="match status" value="1"/>
</dbReference>
<comment type="caution">
    <text evidence="9">The sequence shown here is derived from an EMBL/GenBank/DDBJ whole genome shotgun (WGS) entry which is preliminary data.</text>
</comment>
<comment type="function">
    <text evidence="5">Bidirectionally degrades single-stranded DNA into large acid-insoluble oligonucleotides, which are then degraded further into small acid-soluble oligonucleotides.</text>
</comment>
<protein>
    <recommendedName>
        <fullName evidence="5">Exodeoxyribonuclease 7 large subunit</fullName>
        <ecNumber evidence="5">3.1.11.6</ecNumber>
    </recommendedName>
    <alternativeName>
        <fullName evidence="5">Exodeoxyribonuclease VII large subunit</fullName>
        <shortName evidence="5">Exonuclease VII large subunit</shortName>
    </alternativeName>
</protein>
<dbReference type="Pfam" id="PF13742">
    <property type="entry name" value="tRNA_anti_2"/>
    <property type="match status" value="1"/>
</dbReference>
<dbReference type="EMBL" id="JAVDDT010000001">
    <property type="protein sequence ID" value="MDQ2068698.1"/>
    <property type="molecule type" value="Genomic_DNA"/>
</dbReference>
<dbReference type="HAMAP" id="MF_00378">
    <property type="entry name" value="Exonuc_7_L"/>
    <property type="match status" value="1"/>
</dbReference>
<evidence type="ECO:0000313" key="9">
    <source>
        <dbReference type="EMBL" id="MDQ2068698.1"/>
    </source>
</evidence>
<dbReference type="InterPro" id="IPR025824">
    <property type="entry name" value="OB-fold_nuc-bd_dom"/>
</dbReference>
<dbReference type="PANTHER" id="PTHR30008:SF0">
    <property type="entry name" value="EXODEOXYRIBONUCLEASE 7 LARGE SUBUNIT"/>
    <property type="match status" value="1"/>
</dbReference>
<keyword evidence="10" id="KW-1185">Reference proteome</keyword>
<feature type="domain" description="Exonuclease VII large subunit C-terminal" evidence="7">
    <location>
        <begin position="131"/>
        <end position="445"/>
    </location>
</feature>
<evidence type="ECO:0000256" key="1">
    <source>
        <dbReference type="ARBA" id="ARBA00022490"/>
    </source>
</evidence>
<dbReference type="RefSeq" id="WP_306727177.1">
    <property type="nucleotide sequence ID" value="NZ_JAVDDT010000001.1"/>
</dbReference>
<evidence type="ECO:0000256" key="2">
    <source>
        <dbReference type="ARBA" id="ARBA00022722"/>
    </source>
</evidence>
<dbReference type="InterPro" id="IPR020579">
    <property type="entry name" value="Exonuc_VII_lsu_C"/>
</dbReference>
<dbReference type="EC" id="3.1.11.6" evidence="5"/>
<evidence type="ECO:0000259" key="7">
    <source>
        <dbReference type="Pfam" id="PF02601"/>
    </source>
</evidence>
<comment type="subcellular location">
    <subcellularLocation>
        <location evidence="5 6">Cytoplasm</location>
    </subcellularLocation>
</comment>
<dbReference type="InterPro" id="IPR003753">
    <property type="entry name" value="Exonuc_VII_L"/>
</dbReference>
<feature type="domain" description="OB-fold nucleic acid binding" evidence="8">
    <location>
        <begin position="15"/>
        <end position="108"/>
    </location>
</feature>
<dbReference type="CDD" id="cd04489">
    <property type="entry name" value="ExoVII_LU_OBF"/>
    <property type="match status" value="1"/>
</dbReference>
<gene>
    <name evidence="5 9" type="primary">xseA</name>
    <name evidence="9" type="ORF">RBH19_02270</name>
</gene>
<evidence type="ECO:0000256" key="5">
    <source>
        <dbReference type="HAMAP-Rule" id="MF_00378"/>
    </source>
</evidence>
<accession>A0ABU0W4L3</accession>
<comment type="subunit">
    <text evidence="5">Heterooligomer composed of large and small subunits.</text>
</comment>
<keyword evidence="1 5" id="KW-0963">Cytoplasm</keyword>
<comment type="similarity">
    <text evidence="5 6">Belongs to the XseA family.</text>
</comment>
<name>A0ABU0W4L3_9GAMM</name>
<sequence>MSRSLLQPPDPAEIWTVSRLNREVRFALEQGFPALWIEGEISNLARPASGHLYFSLKDASAQVRCAMFRPQQRSMRFRPENGEKVLVRARIGLYEARGEFQLKVEAMEPAGLGALQRAFEELKQKLAAEGLFDEAIKRPLPAMPERIGVITSPTGAAIRDILTTLKRRFPLAEVVVYPVPVQGEGAGQKIAHMLAVAGRRAECDVLILARGGGSLEDLWAFNEECVARALRACPIPVVAGVGHEVDFTIADFAADHRAPTPTGAAEAVSPDAGEWRQRLDRQTQRMMLAVNGHLQRAREHYRGLRRRLALRHPGQQLQQQGQRLDEMALRLTRLVRRQLDHQARQLNHLGQRLRAANPGQHLQRRRDRLAEIRRRLGQAMQHGLQDRRQRLQSSARALNTVSPLATLDRGYAIVQRPDGGIIRSAGEVMAGDEITARLARGRISAHVITVDQDQDKENS</sequence>
<keyword evidence="2 5" id="KW-0540">Nuclease</keyword>
<keyword evidence="3 5" id="KW-0378">Hydrolase</keyword>
<dbReference type="GO" id="GO:0008855">
    <property type="term" value="F:exodeoxyribonuclease VII activity"/>
    <property type="evidence" value="ECO:0007669"/>
    <property type="project" value="UniProtKB-EC"/>
</dbReference>
<reference evidence="9 10" key="1">
    <citation type="submission" date="2023-08" db="EMBL/GenBank/DDBJ databases">
        <title>Whole-genome sequencing of halo(alkali)philic microorganisms from hypersaline lakes.</title>
        <authorList>
            <person name="Sorokin D.Y."/>
            <person name="Abbas B."/>
            <person name="Merkel A.Y."/>
        </authorList>
    </citation>
    <scope>NUCLEOTIDE SEQUENCE [LARGE SCALE GENOMIC DNA]</scope>
    <source>
        <strain evidence="9 10">AB-CW4</strain>
    </source>
</reference>